<dbReference type="GeneTree" id="ENSGT00940000154392"/>
<keyword evidence="5" id="KW-0732">Signal</keyword>
<sequence length="417" mass="47625">MQPAYILGLLVAVFCVTGLCYPNPEKAQTGDQIQEEQWINSDFSILRNRSNEFAFDLFKLLVSKNPDKNVLFSPLSISTAFALLSLGAGETTQTQILEGLRFNLTETPEAEIHRGFQQLIRSLNHPNKMFQLTTGNALFINKSLELLEKFREDSMFLYSTEVFPANFQNSNLATEQINDYVKKQTKGKITDFFDRLDENTVMILVNYIVLKAKWQTPFNPYVTTKDKFFVSKDKVVEVPMMQLYEFYTRIFQDKELFCTVVELKYQGNAAALFILPDEEKMKNVEDALNPEVLKKWKNSLRKREINLFLPKFSISSDYELEKILSTMGIEEVFTNRANLSGITGQNNLRVSKVVHKAVLDVDEEGTEAAAATGMMIVTSSARWPLPLVIQFNSPFLVFLLVDDNMLFMGKVNNPQNA</sequence>
<dbReference type="PROSITE" id="PS00284">
    <property type="entry name" value="SERPIN"/>
    <property type="match status" value="1"/>
</dbReference>
<dbReference type="FunFam" id="2.30.39.10:FF:000002">
    <property type="entry name" value="Serpin family D member 1"/>
    <property type="match status" value="1"/>
</dbReference>
<dbReference type="OMA" id="RHIDELY"/>
<dbReference type="GO" id="GO:0004867">
    <property type="term" value="F:serine-type endopeptidase inhibitor activity"/>
    <property type="evidence" value="ECO:0007669"/>
    <property type="project" value="UniProtKB-KW"/>
</dbReference>
<comment type="similarity">
    <text evidence="1 4">Belongs to the serpin family.</text>
</comment>
<evidence type="ECO:0000313" key="8">
    <source>
        <dbReference type="Proteomes" id="UP000314987"/>
    </source>
</evidence>
<dbReference type="InterPro" id="IPR036186">
    <property type="entry name" value="Serpin_sf"/>
</dbReference>
<name>A0A4X2KMX0_VOMUR</name>
<feature type="domain" description="Serpin" evidence="6">
    <location>
        <begin position="55"/>
        <end position="414"/>
    </location>
</feature>
<dbReference type="AlphaFoldDB" id="A0A4X2KMX0"/>
<keyword evidence="8" id="KW-1185">Reference proteome</keyword>
<feature type="signal peptide" evidence="5">
    <location>
        <begin position="1"/>
        <end position="18"/>
    </location>
</feature>
<dbReference type="InterPro" id="IPR042185">
    <property type="entry name" value="Serpin_sf_2"/>
</dbReference>
<dbReference type="SMART" id="SM00093">
    <property type="entry name" value="SERPIN"/>
    <property type="match status" value="1"/>
</dbReference>
<dbReference type="InterPro" id="IPR042178">
    <property type="entry name" value="Serpin_sf_1"/>
</dbReference>
<dbReference type="Gene3D" id="3.30.497.10">
    <property type="entry name" value="Antithrombin, subunit I, domain 2"/>
    <property type="match status" value="1"/>
</dbReference>
<dbReference type="Pfam" id="PF00079">
    <property type="entry name" value="Serpin"/>
    <property type="match status" value="1"/>
</dbReference>
<dbReference type="GO" id="GO:0005615">
    <property type="term" value="C:extracellular space"/>
    <property type="evidence" value="ECO:0007669"/>
    <property type="project" value="Ensembl"/>
</dbReference>
<reference evidence="8" key="1">
    <citation type="submission" date="2018-12" db="EMBL/GenBank/DDBJ databases">
        <authorList>
            <person name="Yazar S."/>
        </authorList>
    </citation>
    <scope>NUCLEOTIDE SEQUENCE [LARGE SCALE GENOMIC DNA]</scope>
</reference>
<keyword evidence="3" id="KW-0722">Serine protease inhibitor</keyword>
<dbReference type="Gene3D" id="2.30.39.10">
    <property type="entry name" value="Alpha-1-antitrypsin, domain 1"/>
    <property type="match status" value="1"/>
</dbReference>
<dbReference type="Ensembl" id="ENSVURT00010012918.1">
    <property type="protein sequence ID" value="ENSVURP00010011376.1"/>
    <property type="gene ID" value="ENSVURG00010008794.1"/>
</dbReference>
<dbReference type="SUPFAM" id="SSF56574">
    <property type="entry name" value="Serpins"/>
    <property type="match status" value="1"/>
</dbReference>
<proteinExistence type="inferred from homology"/>
<dbReference type="PANTHER" id="PTHR11461:SF145">
    <property type="entry name" value="ALPHA-1-ANTICHYMOTRYPSIN"/>
    <property type="match status" value="1"/>
</dbReference>
<dbReference type="OrthoDB" id="671595at2759"/>
<reference evidence="7" key="3">
    <citation type="submission" date="2025-09" db="UniProtKB">
        <authorList>
            <consortium name="Ensembl"/>
        </authorList>
    </citation>
    <scope>IDENTIFICATION</scope>
</reference>
<gene>
    <name evidence="7" type="primary">SERPINA3</name>
</gene>
<evidence type="ECO:0000256" key="5">
    <source>
        <dbReference type="SAM" id="SignalP"/>
    </source>
</evidence>
<evidence type="ECO:0000313" key="7">
    <source>
        <dbReference type="Ensembl" id="ENSVURP00010011376.1"/>
    </source>
</evidence>
<dbReference type="FunFam" id="3.30.497.10:FF:000001">
    <property type="entry name" value="Serine protease inhibitor"/>
    <property type="match status" value="1"/>
</dbReference>
<evidence type="ECO:0000256" key="4">
    <source>
        <dbReference type="RuleBase" id="RU000411"/>
    </source>
</evidence>
<dbReference type="InterPro" id="IPR023795">
    <property type="entry name" value="Serpin_CS"/>
</dbReference>
<dbReference type="InterPro" id="IPR000215">
    <property type="entry name" value="Serpin_fam"/>
</dbReference>
<organism evidence="7 8">
    <name type="scientific">Vombatus ursinus</name>
    <name type="common">Common wombat</name>
    <dbReference type="NCBI Taxonomy" id="29139"/>
    <lineage>
        <taxon>Eukaryota</taxon>
        <taxon>Metazoa</taxon>
        <taxon>Chordata</taxon>
        <taxon>Craniata</taxon>
        <taxon>Vertebrata</taxon>
        <taxon>Euteleostomi</taxon>
        <taxon>Mammalia</taxon>
        <taxon>Metatheria</taxon>
        <taxon>Diprotodontia</taxon>
        <taxon>Vombatidae</taxon>
        <taxon>Vombatus</taxon>
    </lineage>
</organism>
<protein>
    <submittedName>
        <fullName evidence="7">Serpin family A member 3</fullName>
    </submittedName>
</protein>
<dbReference type="PANTHER" id="PTHR11461">
    <property type="entry name" value="SERINE PROTEASE INHIBITOR, SERPIN"/>
    <property type="match status" value="1"/>
</dbReference>
<dbReference type="STRING" id="29139.ENSVURP00010011376"/>
<evidence type="ECO:0000256" key="2">
    <source>
        <dbReference type="ARBA" id="ARBA00022690"/>
    </source>
</evidence>
<dbReference type="Proteomes" id="UP000314987">
    <property type="component" value="Unassembled WGS sequence"/>
</dbReference>
<evidence type="ECO:0000256" key="1">
    <source>
        <dbReference type="ARBA" id="ARBA00009500"/>
    </source>
</evidence>
<evidence type="ECO:0000259" key="6">
    <source>
        <dbReference type="SMART" id="SM00093"/>
    </source>
</evidence>
<evidence type="ECO:0000256" key="3">
    <source>
        <dbReference type="ARBA" id="ARBA00022900"/>
    </source>
</evidence>
<keyword evidence="2" id="KW-0646">Protease inhibitor</keyword>
<feature type="chain" id="PRO_5021227630" evidence="5">
    <location>
        <begin position="19"/>
        <end position="417"/>
    </location>
</feature>
<accession>A0A4X2KMX0</accession>
<dbReference type="InterPro" id="IPR023796">
    <property type="entry name" value="Serpin_dom"/>
</dbReference>
<reference evidence="7" key="2">
    <citation type="submission" date="2025-08" db="UniProtKB">
        <authorList>
            <consortium name="Ensembl"/>
        </authorList>
    </citation>
    <scope>IDENTIFICATION</scope>
</reference>